<evidence type="ECO:0000256" key="5">
    <source>
        <dbReference type="ARBA" id="ARBA00022490"/>
    </source>
</evidence>
<evidence type="ECO:0000313" key="19">
    <source>
        <dbReference type="Proteomes" id="UP000694701"/>
    </source>
</evidence>
<evidence type="ECO:0000256" key="13">
    <source>
        <dbReference type="ARBA" id="ARBA00037953"/>
    </source>
</evidence>
<evidence type="ECO:0000256" key="12">
    <source>
        <dbReference type="ARBA" id="ARBA00023242"/>
    </source>
</evidence>
<feature type="domain" description="K Homology" evidence="17">
    <location>
        <begin position="189"/>
        <end position="283"/>
    </location>
</feature>
<dbReference type="PANTHER" id="PTHR11208">
    <property type="entry name" value="RNA-BINDING PROTEIN RELATED"/>
    <property type="match status" value="1"/>
</dbReference>
<dbReference type="FunFam" id="1.20.5.4010:FF:000001">
    <property type="entry name" value="protein quaking isoform X1"/>
    <property type="match status" value="1"/>
</dbReference>
<dbReference type="Gene3D" id="1.20.5.4010">
    <property type="match status" value="1"/>
</dbReference>
<dbReference type="InterPro" id="IPR004087">
    <property type="entry name" value="KH_dom"/>
</dbReference>
<keyword evidence="16" id="KW-1133">Transmembrane helix</keyword>
<name>A0A8C2HZ92_CYPCA</name>
<sequence length="491" mass="55109">MQPMRWRRVARSRRFLRESALVAARSGSASSVQRREPNESTSRDFSEGRERERKSLHLKPSRFIWTGSPQPGGGTRDLISTVIFSFVFSFFFFFFFYLEEDCERLCAKMMVGEMEVKERPRPSPDYLMQLLNEKKLMTSLPNLCGIFTHLERLLDEEITRVRKDMYNDTVNGLVDKHPLELPEPVGSIVHLQEKLFVPVKEYPDYNFVGRILGPRGLTAKQLEAETGCKIMVRGRSSMRDRKKEEQNRGKPNWEHLNEELHVLITVEDTQTRAEVKMRRAVEEVKKLLVPAAEGEDNLKKMQLMELAILNGTYRDTNIKTPTLAFSLAAAAAAAQGPRLIAAPAGQVLPHSALRPPTPAGTPIMNIIRQPQMATMLPNGTPTLVPPTPDAGIIYTTPYDYPYALAPTSLLEYPIDHSGVLGKWAWGLGTSFFGAPQEGTVGMFYGGMFDGSSSGPVQDSLKGAMATKVRRHDSRVHPYQRIVTTDRAATGN</sequence>
<accession>A0A8C2HZ92</accession>
<evidence type="ECO:0000313" key="18">
    <source>
        <dbReference type="Ensembl" id="ENSCCRP00020072058.1"/>
    </source>
</evidence>
<keyword evidence="8" id="KW-0509">mRNA transport</keyword>
<dbReference type="SUPFAM" id="SSF54791">
    <property type="entry name" value="Eukaryotic type KH-domain (KH-domain type I)"/>
    <property type="match status" value="1"/>
</dbReference>
<evidence type="ECO:0000256" key="6">
    <source>
        <dbReference type="ARBA" id="ARBA00022664"/>
    </source>
</evidence>
<organism evidence="18 19">
    <name type="scientific">Cyprinus carpio</name>
    <name type="common">Common carp</name>
    <dbReference type="NCBI Taxonomy" id="7962"/>
    <lineage>
        <taxon>Eukaryota</taxon>
        <taxon>Metazoa</taxon>
        <taxon>Chordata</taxon>
        <taxon>Craniata</taxon>
        <taxon>Vertebrata</taxon>
        <taxon>Euteleostomi</taxon>
        <taxon>Actinopterygii</taxon>
        <taxon>Neopterygii</taxon>
        <taxon>Teleostei</taxon>
        <taxon>Ostariophysi</taxon>
        <taxon>Cypriniformes</taxon>
        <taxon>Cyprinidae</taxon>
        <taxon>Cyprininae</taxon>
        <taxon>Cyprinus</taxon>
    </lineage>
</organism>
<dbReference type="InterPro" id="IPR036612">
    <property type="entry name" value="KH_dom_type_1_sf"/>
</dbReference>
<feature type="transmembrane region" description="Helical" evidence="16">
    <location>
        <begin position="78"/>
        <end position="98"/>
    </location>
</feature>
<dbReference type="GO" id="GO:0014866">
    <property type="term" value="P:skeletal myofibril assembly"/>
    <property type="evidence" value="ECO:0007669"/>
    <property type="project" value="UniProtKB-ARBA"/>
</dbReference>
<feature type="compositionally biased region" description="Basic and acidic residues" evidence="15">
    <location>
        <begin position="33"/>
        <end position="54"/>
    </location>
</feature>
<dbReference type="Pfam" id="PF16544">
    <property type="entry name" value="STAR_dimer"/>
    <property type="match status" value="1"/>
</dbReference>
<dbReference type="GO" id="GO:0003730">
    <property type="term" value="F:mRNA 3'-UTR binding"/>
    <property type="evidence" value="ECO:0007669"/>
    <property type="project" value="UniProtKB-ARBA"/>
</dbReference>
<evidence type="ECO:0000256" key="9">
    <source>
        <dbReference type="ARBA" id="ARBA00022845"/>
    </source>
</evidence>
<dbReference type="GO" id="GO:0006397">
    <property type="term" value="P:mRNA processing"/>
    <property type="evidence" value="ECO:0007669"/>
    <property type="project" value="UniProtKB-KW"/>
</dbReference>
<evidence type="ECO:0000256" key="1">
    <source>
        <dbReference type="ARBA" id="ARBA00004123"/>
    </source>
</evidence>
<keyword evidence="6" id="KW-0507">mRNA processing</keyword>
<keyword evidence="5" id="KW-0963">Cytoplasm</keyword>
<evidence type="ECO:0000259" key="17">
    <source>
        <dbReference type="SMART" id="SM00322"/>
    </source>
</evidence>
<dbReference type="SMART" id="SM00322">
    <property type="entry name" value="KH"/>
    <property type="match status" value="1"/>
</dbReference>
<evidence type="ECO:0000256" key="11">
    <source>
        <dbReference type="ARBA" id="ARBA00023187"/>
    </source>
</evidence>
<feature type="region of interest" description="Disordered" evidence="15">
    <location>
        <begin position="27"/>
        <end position="54"/>
    </location>
</feature>
<evidence type="ECO:0000256" key="10">
    <source>
        <dbReference type="ARBA" id="ARBA00022884"/>
    </source>
</evidence>
<proteinExistence type="inferred from homology"/>
<keyword evidence="7" id="KW-0221">Differentiation</keyword>
<dbReference type="GO" id="GO:0006417">
    <property type="term" value="P:regulation of translation"/>
    <property type="evidence" value="ECO:0007669"/>
    <property type="project" value="UniProtKB-KW"/>
</dbReference>
<dbReference type="FunFam" id="3.30.1370.10:FF:000055">
    <property type="entry name" value="protein quaking isoform X1"/>
    <property type="match status" value="1"/>
</dbReference>
<keyword evidence="11" id="KW-0508">mRNA splicing</keyword>
<dbReference type="GO" id="GO:0005737">
    <property type="term" value="C:cytoplasm"/>
    <property type="evidence" value="ECO:0007669"/>
    <property type="project" value="UniProtKB-SubCell"/>
</dbReference>
<dbReference type="InterPro" id="IPR032377">
    <property type="entry name" value="STAR_dimer"/>
</dbReference>
<keyword evidence="3" id="KW-0813">Transport</keyword>
<protein>
    <submittedName>
        <fullName evidence="18">QKI, KH domain containing, RNA binding a</fullName>
    </submittedName>
</protein>
<dbReference type="AlphaFoldDB" id="A0A8C2HZ92"/>
<dbReference type="Proteomes" id="UP000694701">
    <property type="component" value="Unplaced"/>
</dbReference>
<keyword evidence="16" id="KW-0472">Membrane</keyword>
<keyword evidence="12" id="KW-0539">Nucleus</keyword>
<keyword evidence="16" id="KW-0812">Transmembrane</keyword>
<dbReference type="CDD" id="cd22465">
    <property type="entry name" value="KH-I_Hqk"/>
    <property type="match status" value="1"/>
</dbReference>
<comment type="similarity">
    <text evidence="13">Belongs to the quaking family.</text>
</comment>
<evidence type="ECO:0000256" key="14">
    <source>
        <dbReference type="ARBA" id="ARBA00064982"/>
    </source>
</evidence>
<comment type="subunit">
    <text evidence="14">Homodimer; does not require RNA to homodimerize.</text>
</comment>
<dbReference type="InterPro" id="IPR045071">
    <property type="entry name" value="BBP-like"/>
</dbReference>
<dbReference type="PANTHER" id="PTHR11208:SF131">
    <property type="entry name" value="PROTEIN QUAKING-A"/>
    <property type="match status" value="1"/>
</dbReference>
<dbReference type="GO" id="GO:0008380">
    <property type="term" value="P:RNA splicing"/>
    <property type="evidence" value="ECO:0007669"/>
    <property type="project" value="UniProtKB-KW"/>
</dbReference>
<dbReference type="Pfam" id="PF16551">
    <property type="entry name" value="Quaking_NLS"/>
    <property type="match status" value="1"/>
</dbReference>
<evidence type="ECO:0000256" key="8">
    <source>
        <dbReference type="ARBA" id="ARBA00022816"/>
    </source>
</evidence>
<dbReference type="InterPro" id="IPR032367">
    <property type="entry name" value="Quaking_NLS"/>
</dbReference>
<evidence type="ECO:0000256" key="4">
    <source>
        <dbReference type="ARBA" id="ARBA00022473"/>
    </source>
</evidence>
<keyword evidence="4" id="KW-0217">Developmental protein</keyword>
<dbReference type="Ensembl" id="ENSCCRT00020079126.1">
    <property type="protein sequence ID" value="ENSCCRP00020072058.1"/>
    <property type="gene ID" value="ENSCCRG00020033676.1"/>
</dbReference>
<keyword evidence="10" id="KW-0694">RNA-binding</keyword>
<dbReference type="GO" id="GO:0048024">
    <property type="term" value="P:regulation of mRNA splicing, via spliceosome"/>
    <property type="evidence" value="ECO:0007669"/>
    <property type="project" value="TreeGrafter"/>
</dbReference>
<evidence type="ECO:0000256" key="16">
    <source>
        <dbReference type="SAM" id="Phobius"/>
    </source>
</evidence>
<dbReference type="Pfam" id="PF22675">
    <property type="entry name" value="KH-I_KHDC4-BBP"/>
    <property type="match status" value="1"/>
</dbReference>
<dbReference type="InterPro" id="IPR055256">
    <property type="entry name" value="KH_1_KHDC4/BBP-like"/>
</dbReference>
<evidence type="ECO:0000256" key="7">
    <source>
        <dbReference type="ARBA" id="ARBA00022782"/>
    </source>
</evidence>
<comment type="subcellular location">
    <subcellularLocation>
        <location evidence="2">Cytoplasm</location>
    </subcellularLocation>
    <subcellularLocation>
        <location evidence="1">Nucleus</location>
    </subcellularLocation>
</comment>
<evidence type="ECO:0000256" key="2">
    <source>
        <dbReference type="ARBA" id="ARBA00004496"/>
    </source>
</evidence>
<evidence type="ECO:0000256" key="3">
    <source>
        <dbReference type="ARBA" id="ARBA00022448"/>
    </source>
</evidence>
<reference evidence="18" key="1">
    <citation type="submission" date="2025-08" db="UniProtKB">
        <authorList>
            <consortium name="Ensembl"/>
        </authorList>
    </citation>
    <scope>IDENTIFICATION</scope>
</reference>
<dbReference type="Gene3D" id="3.30.1370.10">
    <property type="entry name" value="K Homology domain, type 1"/>
    <property type="match status" value="1"/>
</dbReference>
<keyword evidence="9" id="KW-0810">Translation regulation</keyword>
<dbReference type="GO" id="GO:0005634">
    <property type="term" value="C:nucleus"/>
    <property type="evidence" value="ECO:0007669"/>
    <property type="project" value="UniProtKB-SubCell"/>
</dbReference>
<evidence type="ECO:0000256" key="15">
    <source>
        <dbReference type="SAM" id="MobiDB-lite"/>
    </source>
</evidence>
<dbReference type="GO" id="GO:0051028">
    <property type="term" value="P:mRNA transport"/>
    <property type="evidence" value="ECO:0007669"/>
    <property type="project" value="UniProtKB-KW"/>
</dbReference>